<reference evidence="2 3" key="2">
    <citation type="submission" date="2017-10" db="EMBL/GenBank/DDBJ databases">
        <authorList>
            <person name="Banno H."/>
            <person name="Chua N.-H."/>
        </authorList>
    </citation>
    <scope>NUCLEOTIDE SEQUENCE [LARGE SCALE GENOMIC DNA]</scope>
    <source>
        <strain evidence="2 3">JK626</strain>
    </source>
</reference>
<protein>
    <recommendedName>
        <fullName evidence="1">TNT domain-containing protein</fullName>
    </recommendedName>
</protein>
<organism evidence="2 3">
    <name type="scientific">Pseudobutyrivibrio ruminis</name>
    <dbReference type="NCBI Taxonomy" id="46206"/>
    <lineage>
        <taxon>Bacteria</taxon>
        <taxon>Bacillati</taxon>
        <taxon>Bacillota</taxon>
        <taxon>Clostridia</taxon>
        <taxon>Lachnospirales</taxon>
        <taxon>Lachnospiraceae</taxon>
        <taxon>Pseudobutyrivibrio</taxon>
    </lineage>
</organism>
<name>A0A2G3DS90_9FIRM</name>
<sequence>MSKKTSYFIESAAASKNATEVVSGENAELAAVDSPEVVIEDVAGVDGESVINTDWYKPDGSINYPPNNGAVPGTEVNITLKQGKSLGRYGAIGPESNFVTETGADANKLSLPPTADPNVYQEFEVIKEIPDTTQAVIAKWGGSDGGGLQYELPKPILQLIREGYLVPK</sequence>
<dbReference type="AlphaFoldDB" id="A0A2G3DS90"/>
<gene>
    <name evidence="2" type="ORF">CSX01_12825</name>
</gene>
<dbReference type="GO" id="GO:0050135">
    <property type="term" value="F:NADP+ nucleosidase activity"/>
    <property type="evidence" value="ECO:0007669"/>
    <property type="project" value="InterPro"/>
</dbReference>
<dbReference type="InterPro" id="IPR025331">
    <property type="entry name" value="TNT"/>
</dbReference>
<evidence type="ECO:0000259" key="1">
    <source>
        <dbReference type="Pfam" id="PF14021"/>
    </source>
</evidence>
<dbReference type="EMBL" id="PDYF01000049">
    <property type="protein sequence ID" value="PHU33908.1"/>
    <property type="molecule type" value="Genomic_DNA"/>
</dbReference>
<proteinExistence type="predicted"/>
<accession>A0A2G3DS90</accession>
<reference evidence="2 3" key="1">
    <citation type="submission" date="2017-10" db="EMBL/GenBank/DDBJ databases">
        <title>Resolving the taxonomy of Roseburia spp., Eubacterium rectale and Agathobacter spp. through phylogenomic analysis.</title>
        <authorList>
            <person name="Sheridan P.O."/>
            <person name="Walker A.W."/>
            <person name="Duncan S.H."/>
            <person name="Scott K.P."/>
            <person name="Toole P.W.O."/>
            <person name="Luis P."/>
            <person name="Flint H.J."/>
        </authorList>
    </citation>
    <scope>NUCLEOTIDE SEQUENCE [LARGE SCALE GENOMIC DNA]</scope>
    <source>
        <strain evidence="2 3">JK626</strain>
    </source>
</reference>
<feature type="domain" description="TNT" evidence="1">
    <location>
        <begin position="79"/>
        <end position="166"/>
    </location>
</feature>
<evidence type="ECO:0000313" key="2">
    <source>
        <dbReference type="EMBL" id="PHU33908.1"/>
    </source>
</evidence>
<dbReference type="Pfam" id="PF14021">
    <property type="entry name" value="TNT"/>
    <property type="match status" value="1"/>
</dbReference>
<evidence type="ECO:0000313" key="3">
    <source>
        <dbReference type="Proteomes" id="UP000225889"/>
    </source>
</evidence>
<comment type="caution">
    <text evidence="2">The sequence shown here is derived from an EMBL/GenBank/DDBJ whole genome shotgun (WGS) entry which is preliminary data.</text>
</comment>
<dbReference type="Proteomes" id="UP000225889">
    <property type="component" value="Unassembled WGS sequence"/>
</dbReference>